<dbReference type="Pfam" id="PF05050">
    <property type="entry name" value="Methyltransf_21"/>
    <property type="match status" value="1"/>
</dbReference>
<evidence type="ECO:0000313" key="3">
    <source>
        <dbReference type="Proteomes" id="UP001501588"/>
    </source>
</evidence>
<dbReference type="InterPro" id="IPR052514">
    <property type="entry name" value="SAM-dependent_MTase"/>
</dbReference>
<dbReference type="Gene3D" id="3.40.50.150">
    <property type="entry name" value="Vaccinia Virus protein VP39"/>
    <property type="match status" value="1"/>
</dbReference>
<dbReference type="SUPFAM" id="SSF53335">
    <property type="entry name" value="S-adenosyl-L-methionine-dependent methyltransferases"/>
    <property type="match status" value="1"/>
</dbReference>
<dbReference type="RefSeq" id="WP_343896154.1">
    <property type="nucleotide sequence ID" value="NZ_BAAAFZ010000046.1"/>
</dbReference>
<evidence type="ECO:0000259" key="1">
    <source>
        <dbReference type="Pfam" id="PF05050"/>
    </source>
</evidence>
<evidence type="ECO:0000313" key="2">
    <source>
        <dbReference type="EMBL" id="GAA0589317.1"/>
    </source>
</evidence>
<dbReference type="PANTHER" id="PTHR34203:SF15">
    <property type="entry name" value="SLL1173 PROTEIN"/>
    <property type="match status" value="1"/>
</dbReference>
<dbReference type="EMBL" id="BAAAFZ010000046">
    <property type="protein sequence ID" value="GAA0589317.1"/>
    <property type="molecule type" value="Genomic_DNA"/>
</dbReference>
<dbReference type="InterPro" id="IPR029063">
    <property type="entry name" value="SAM-dependent_MTases_sf"/>
</dbReference>
<comment type="caution">
    <text evidence="2">The sequence shown here is derived from an EMBL/GenBank/DDBJ whole genome shotgun (WGS) entry which is preliminary data.</text>
</comment>
<proteinExistence type="predicted"/>
<gene>
    <name evidence="2" type="ORF">GCM10009416_29860</name>
</gene>
<reference evidence="3" key="1">
    <citation type="journal article" date="2019" name="Int. J. Syst. Evol. Microbiol.">
        <title>The Global Catalogue of Microorganisms (GCM) 10K type strain sequencing project: providing services to taxonomists for standard genome sequencing and annotation.</title>
        <authorList>
            <consortium name="The Broad Institute Genomics Platform"/>
            <consortium name="The Broad Institute Genome Sequencing Center for Infectious Disease"/>
            <person name="Wu L."/>
            <person name="Ma J."/>
        </authorList>
    </citation>
    <scope>NUCLEOTIDE SEQUENCE [LARGE SCALE GENOMIC DNA]</scope>
    <source>
        <strain evidence="3">JCM 9933</strain>
    </source>
</reference>
<dbReference type="NCBIfam" id="TIGR01444">
    <property type="entry name" value="fkbM_fam"/>
    <property type="match status" value="1"/>
</dbReference>
<dbReference type="Proteomes" id="UP001501588">
    <property type="component" value="Unassembled WGS sequence"/>
</dbReference>
<name>A0ABP3QHX6_9PROT</name>
<accession>A0ABP3QHX6</accession>
<keyword evidence="3" id="KW-1185">Reference proteome</keyword>
<protein>
    <recommendedName>
        <fullName evidence="1">Methyltransferase FkbM domain-containing protein</fullName>
    </recommendedName>
</protein>
<dbReference type="InterPro" id="IPR006342">
    <property type="entry name" value="FkbM_mtfrase"/>
</dbReference>
<feature type="domain" description="Methyltransferase FkbM" evidence="1">
    <location>
        <begin position="87"/>
        <end position="229"/>
    </location>
</feature>
<organism evidence="2 3">
    <name type="scientific">Craurococcus roseus</name>
    <dbReference type="NCBI Taxonomy" id="77585"/>
    <lineage>
        <taxon>Bacteria</taxon>
        <taxon>Pseudomonadati</taxon>
        <taxon>Pseudomonadota</taxon>
        <taxon>Alphaproteobacteria</taxon>
        <taxon>Acetobacterales</taxon>
        <taxon>Acetobacteraceae</taxon>
        <taxon>Craurococcus</taxon>
    </lineage>
</organism>
<sequence length="304" mass="32357">MLRRTYKTLRKAVPAIDRLRAAAAWRPSVAAPNDGLLVSFGGTALRIFGDADDPYYASAPAQMAAQGRVCSVLRACLPREGAPVVLDVGANIGLATMAMAATAPGQTRLLSVEPSPRNLAHLRRNLAANGLERVEVVAAAAGAEPGGMAFHEAGYGAGSHLVSGHHLADGSMPAVEVPVETLDRVVSSRGLERLDFVKIDVEGFEPDVLAGGAGAIERFRPVVYMEFNSWTLIAYRNLNPRGFLEDLVRRFPHVLAFGPKGELEPVSGQHGMLGFLHRNLVEHGCVDDLVLCHDTGWTRGVAAG</sequence>
<dbReference type="PANTHER" id="PTHR34203">
    <property type="entry name" value="METHYLTRANSFERASE, FKBM FAMILY PROTEIN"/>
    <property type="match status" value="1"/>
</dbReference>